<dbReference type="Proteomes" id="UP001204144">
    <property type="component" value="Unassembled WGS sequence"/>
</dbReference>
<gene>
    <name evidence="1" type="ORF">EGI31_02680</name>
</gene>
<dbReference type="AlphaFoldDB" id="A0AAE3KVW0"/>
<organism evidence="1 2">
    <name type="scientific">Lacihabitans soyangensis</name>
    <dbReference type="NCBI Taxonomy" id="869394"/>
    <lineage>
        <taxon>Bacteria</taxon>
        <taxon>Pseudomonadati</taxon>
        <taxon>Bacteroidota</taxon>
        <taxon>Cytophagia</taxon>
        <taxon>Cytophagales</taxon>
        <taxon>Leadbetterellaceae</taxon>
        <taxon>Lacihabitans</taxon>
    </lineage>
</organism>
<dbReference type="EMBL" id="RJUF01000003">
    <property type="protein sequence ID" value="MCP9761845.1"/>
    <property type="molecule type" value="Genomic_DNA"/>
</dbReference>
<dbReference type="RefSeq" id="WP_255035588.1">
    <property type="nucleotide sequence ID" value="NZ_RJUF01000003.1"/>
</dbReference>
<sequence>MKKMIVVFMLALLAESYGQDTFSSCSAVFLNDQMIVDEYSASAKAKISKDAVGWISAGAVNLGDVSKGEKKAEITEKLEFGVAIKDANTGTIILFSTKTLKKIEAEKVLAKCKKGDSIIIMTTDNTFALPHNEILVY</sequence>
<proteinExistence type="predicted"/>
<name>A0AAE3KVW0_9BACT</name>
<protein>
    <submittedName>
        <fullName evidence="1">Uncharacterized protein</fullName>
    </submittedName>
</protein>
<keyword evidence="2" id="KW-1185">Reference proteome</keyword>
<evidence type="ECO:0000313" key="2">
    <source>
        <dbReference type="Proteomes" id="UP001204144"/>
    </source>
</evidence>
<comment type="caution">
    <text evidence="1">The sequence shown here is derived from an EMBL/GenBank/DDBJ whole genome shotgun (WGS) entry which is preliminary data.</text>
</comment>
<accession>A0AAE3KVW0</accession>
<reference evidence="1 2" key="1">
    <citation type="submission" date="2018-11" db="EMBL/GenBank/DDBJ databases">
        <title>Novel bacteria species description.</title>
        <authorList>
            <person name="Han J.-H."/>
        </authorList>
    </citation>
    <scope>NUCLEOTIDE SEQUENCE [LARGE SCALE GENOMIC DNA]</scope>
    <source>
        <strain evidence="1 2">KCTC23259</strain>
    </source>
</reference>
<evidence type="ECO:0000313" key="1">
    <source>
        <dbReference type="EMBL" id="MCP9761845.1"/>
    </source>
</evidence>